<dbReference type="PANTHER" id="PTHR46202:SF1">
    <property type="entry name" value="DNA EXCISION REPAIR PROTEIN ERCC-8"/>
    <property type="match status" value="1"/>
</dbReference>
<protein>
    <recommendedName>
        <fullName evidence="9">Transducin/WD40 repeat-like superfamily protein</fullName>
    </recommendedName>
</protein>
<dbReference type="InterPro" id="IPR015943">
    <property type="entry name" value="WD40/YVTN_repeat-like_dom_sf"/>
</dbReference>
<name>A0ABQ8HT82_9ROSI</name>
<dbReference type="EMBL" id="JAFEMO010000007">
    <property type="protein sequence ID" value="KAH7567528.1"/>
    <property type="molecule type" value="Genomic_DNA"/>
</dbReference>
<keyword evidence="1 5" id="KW-0853">WD repeat</keyword>
<organism evidence="7 8">
    <name type="scientific">Xanthoceras sorbifolium</name>
    <dbReference type="NCBI Taxonomy" id="99658"/>
    <lineage>
        <taxon>Eukaryota</taxon>
        <taxon>Viridiplantae</taxon>
        <taxon>Streptophyta</taxon>
        <taxon>Embryophyta</taxon>
        <taxon>Tracheophyta</taxon>
        <taxon>Spermatophyta</taxon>
        <taxon>Magnoliopsida</taxon>
        <taxon>eudicotyledons</taxon>
        <taxon>Gunneridae</taxon>
        <taxon>Pentapetalae</taxon>
        <taxon>rosids</taxon>
        <taxon>malvids</taxon>
        <taxon>Sapindales</taxon>
        <taxon>Sapindaceae</taxon>
        <taxon>Xanthoceroideae</taxon>
        <taxon>Xanthoceras</taxon>
    </lineage>
</organism>
<keyword evidence="4" id="KW-0234">DNA repair</keyword>
<accession>A0ABQ8HT82</accession>
<dbReference type="InterPro" id="IPR020472">
    <property type="entry name" value="WD40_PAC1"/>
</dbReference>
<dbReference type="Gene3D" id="2.130.10.10">
    <property type="entry name" value="YVTN repeat-like/Quinoprotein amine dehydrogenase"/>
    <property type="match status" value="1"/>
</dbReference>
<feature type="region of interest" description="Disordered" evidence="6">
    <location>
        <begin position="301"/>
        <end position="349"/>
    </location>
</feature>
<feature type="repeat" description="WD" evidence="5">
    <location>
        <begin position="161"/>
        <end position="203"/>
    </location>
</feature>
<evidence type="ECO:0000256" key="2">
    <source>
        <dbReference type="ARBA" id="ARBA00022737"/>
    </source>
</evidence>
<feature type="region of interest" description="Disordered" evidence="6">
    <location>
        <begin position="1"/>
        <end position="21"/>
    </location>
</feature>
<evidence type="ECO:0000256" key="6">
    <source>
        <dbReference type="SAM" id="MobiDB-lite"/>
    </source>
</evidence>
<evidence type="ECO:0000313" key="7">
    <source>
        <dbReference type="EMBL" id="KAH7567528.1"/>
    </source>
</evidence>
<dbReference type="InterPro" id="IPR001680">
    <property type="entry name" value="WD40_rpt"/>
</dbReference>
<dbReference type="InterPro" id="IPR019775">
    <property type="entry name" value="WD40_repeat_CS"/>
</dbReference>
<feature type="compositionally biased region" description="Polar residues" evidence="6">
    <location>
        <begin position="311"/>
        <end position="343"/>
    </location>
</feature>
<dbReference type="PRINTS" id="PR00320">
    <property type="entry name" value="GPROTEINBRPT"/>
</dbReference>
<dbReference type="PROSITE" id="PS50082">
    <property type="entry name" value="WD_REPEATS_2"/>
    <property type="match status" value="4"/>
</dbReference>
<evidence type="ECO:0008006" key="9">
    <source>
        <dbReference type="Google" id="ProtNLM"/>
    </source>
</evidence>
<gene>
    <name evidence="7" type="ORF">JRO89_XS07G0087100</name>
</gene>
<reference evidence="7 8" key="1">
    <citation type="submission" date="2021-02" db="EMBL/GenBank/DDBJ databases">
        <title>Plant Genome Project.</title>
        <authorList>
            <person name="Zhang R.-G."/>
        </authorList>
    </citation>
    <scope>NUCLEOTIDE SEQUENCE [LARGE SCALE GENOMIC DNA]</scope>
    <source>
        <tissue evidence="7">Leaves</tissue>
    </source>
</reference>
<dbReference type="Proteomes" id="UP000827721">
    <property type="component" value="Unassembled WGS sequence"/>
</dbReference>
<feature type="repeat" description="WD" evidence="5">
    <location>
        <begin position="248"/>
        <end position="290"/>
    </location>
</feature>
<dbReference type="InterPro" id="IPR036322">
    <property type="entry name" value="WD40_repeat_dom_sf"/>
</dbReference>
<dbReference type="PROSITE" id="PS00678">
    <property type="entry name" value="WD_REPEATS_1"/>
    <property type="match status" value="1"/>
</dbReference>
<dbReference type="SMART" id="SM00320">
    <property type="entry name" value="WD40"/>
    <property type="match status" value="5"/>
</dbReference>
<dbReference type="PANTHER" id="PTHR46202">
    <property type="entry name" value="DNA EXCISION REPAIR PROTEIN ERCC-8"/>
    <property type="match status" value="1"/>
</dbReference>
<keyword evidence="3" id="KW-0227">DNA damage</keyword>
<evidence type="ECO:0000313" key="8">
    <source>
        <dbReference type="Proteomes" id="UP000827721"/>
    </source>
</evidence>
<evidence type="ECO:0000256" key="3">
    <source>
        <dbReference type="ARBA" id="ARBA00022763"/>
    </source>
</evidence>
<feature type="repeat" description="WD" evidence="5">
    <location>
        <begin position="371"/>
        <end position="412"/>
    </location>
</feature>
<dbReference type="SUPFAM" id="SSF50978">
    <property type="entry name" value="WD40 repeat-like"/>
    <property type="match status" value="1"/>
</dbReference>
<dbReference type="InterPro" id="IPR042238">
    <property type="entry name" value="Rad28/ERCC8/Ckn1/ATCSA-1"/>
</dbReference>
<evidence type="ECO:0000256" key="1">
    <source>
        <dbReference type="ARBA" id="ARBA00022574"/>
    </source>
</evidence>
<comment type="caution">
    <text evidence="7">The sequence shown here is derived from an EMBL/GenBank/DDBJ whole genome shotgun (WGS) entry which is preliminary data.</text>
</comment>
<dbReference type="Pfam" id="PF00400">
    <property type="entry name" value="WD40"/>
    <property type="match status" value="4"/>
</dbReference>
<sequence>MGLRPLSGGPKKGAMSSNGPGLWVERNLSAGTYPERSVERVERKGTACASSDIIIREEDAWRMWKEIGGREAGQIRPNSFSNRVKSNRVSSLQLSNYKDIVSPHRGSINSLQVDLTEERYLLSGASDASVAVYDVQRATDYEGGGLIAKHKSIFVVDKQHEQGHKYAISSAIWYPIDTGLFVTGSYDHYVKVWDTNSTQVVMNFKMPGKVYRTAMSSLATSHMLIATGTEDVQVRLCDIASGAFAHTLSGHRDGIMTVEWSTSSEWVLVTGGCDGAIRYWDIRRAGCFRVLDQSQSQLGRRPPLLERSAMNKVSMSKSLSTGQNLSAKSRPQQRKSANGNGIKQSPIGRIPAKGSVRQRLHPGMLSSQDRATAHYGAVTGLKVTDDGMYLLSAGSDSRIRLWDVESGCNTLVNFETVRLQTSKAIQLAMSQDPALVFVPCMTAVKAFDVWSGKTCLTFRGHYEYVNCCWFSSQDQELYTGGCDRKILVWSPSRLISDELDGGPMNDQDNWSD</sequence>
<keyword evidence="8" id="KW-1185">Reference proteome</keyword>
<proteinExistence type="predicted"/>
<keyword evidence="2" id="KW-0677">Repeat</keyword>
<dbReference type="PROSITE" id="PS50294">
    <property type="entry name" value="WD_REPEATS_REGION"/>
    <property type="match status" value="3"/>
</dbReference>
<feature type="repeat" description="WD" evidence="5">
    <location>
        <begin position="458"/>
        <end position="490"/>
    </location>
</feature>
<evidence type="ECO:0000256" key="5">
    <source>
        <dbReference type="PROSITE-ProRule" id="PRU00221"/>
    </source>
</evidence>
<evidence type="ECO:0000256" key="4">
    <source>
        <dbReference type="ARBA" id="ARBA00023204"/>
    </source>
</evidence>